<evidence type="ECO:0008006" key="3">
    <source>
        <dbReference type="Google" id="ProtNLM"/>
    </source>
</evidence>
<name>F4KSE3_HALH1</name>
<dbReference type="HOGENOM" id="CLU_069360_0_0_10"/>
<evidence type="ECO:0000313" key="2">
    <source>
        <dbReference type="Proteomes" id="UP000008461"/>
    </source>
</evidence>
<accession>F4KSE3</accession>
<protein>
    <recommendedName>
        <fullName evidence="3">CHAT domain-containing protein</fullName>
    </recommendedName>
</protein>
<dbReference type="EMBL" id="CP002691">
    <property type="protein sequence ID" value="AEE53346.1"/>
    <property type="molecule type" value="Genomic_DNA"/>
</dbReference>
<gene>
    <name evidence="1" type="ordered locus">Halhy_5521</name>
</gene>
<dbReference type="eggNOG" id="COG1672">
    <property type="taxonomic scope" value="Bacteria"/>
</dbReference>
<evidence type="ECO:0000313" key="1">
    <source>
        <dbReference type="EMBL" id="AEE53346.1"/>
    </source>
</evidence>
<reference key="2">
    <citation type="submission" date="2011-04" db="EMBL/GenBank/DDBJ databases">
        <title>Complete sequence of chromosome of Haliscomenobacter hydrossis DSM 1100.</title>
        <authorList>
            <consortium name="US DOE Joint Genome Institute (JGI-PGF)"/>
            <person name="Lucas S."/>
            <person name="Han J."/>
            <person name="Lapidus A."/>
            <person name="Bruce D."/>
            <person name="Goodwin L."/>
            <person name="Pitluck S."/>
            <person name="Peters L."/>
            <person name="Kyrpides N."/>
            <person name="Mavromatis K."/>
            <person name="Ivanova N."/>
            <person name="Ovchinnikova G."/>
            <person name="Pagani I."/>
            <person name="Daligault H."/>
            <person name="Detter J.C."/>
            <person name="Han C."/>
            <person name="Land M."/>
            <person name="Hauser L."/>
            <person name="Markowitz V."/>
            <person name="Cheng J.-F."/>
            <person name="Hugenholtz P."/>
            <person name="Woyke T."/>
            <person name="Wu D."/>
            <person name="Verbarg S."/>
            <person name="Frueling A."/>
            <person name="Brambilla E."/>
            <person name="Klenk H.-P."/>
            <person name="Eisen J.A."/>
        </authorList>
    </citation>
    <scope>NUCLEOTIDE SEQUENCE</scope>
    <source>
        <strain>DSM 1100</strain>
    </source>
</reference>
<sequence>MKINKYIIEEKIIEEDLEEALKLLTILTYKCGNRLNEKVINLSSKLSSYQDSQNEKEIKKLIFYTTQLLVEINNNWEIEDWNLDDGATQKSKILFLASNPKNSMPLRLDEEVRKIEEGLRRSRKRDSFALIQKWALQIPDLRRALLDETPTFIHFSGHGTTDGEIVLEDIQGLSKNVAAKAVGSLFGLFKGSIKCILLNACYSEIQAEEISKHIPFVIGMSDAIPDKAAIEFSEAFYDAIADGREVEFAFDLAVNSIELYNLGSASIPILIKNGEL</sequence>
<dbReference type="STRING" id="760192.Halhy_5521"/>
<proteinExistence type="predicted"/>
<organism evidence="1 2">
    <name type="scientific">Haliscomenobacter hydrossis (strain ATCC 27775 / DSM 1100 / LMG 10767 / O)</name>
    <dbReference type="NCBI Taxonomy" id="760192"/>
    <lineage>
        <taxon>Bacteria</taxon>
        <taxon>Pseudomonadati</taxon>
        <taxon>Bacteroidota</taxon>
        <taxon>Saprospiria</taxon>
        <taxon>Saprospirales</taxon>
        <taxon>Haliscomenobacteraceae</taxon>
        <taxon>Haliscomenobacter</taxon>
    </lineage>
</organism>
<dbReference type="KEGG" id="hhy:Halhy_5521"/>
<dbReference type="Proteomes" id="UP000008461">
    <property type="component" value="Chromosome"/>
</dbReference>
<reference evidence="1 2" key="1">
    <citation type="journal article" date="2011" name="Stand. Genomic Sci.">
        <title>Complete genome sequence of Haliscomenobacter hydrossis type strain (O).</title>
        <authorList>
            <consortium name="US DOE Joint Genome Institute (JGI-PGF)"/>
            <person name="Daligault H."/>
            <person name="Lapidus A."/>
            <person name="Zeytun A."/>
            <person name="Nolan M."/>
            <person name="Lucas S."/>
            <person name="Del Rio T.G."/>
            <person name="Tice H."/>
            <person name="Cheng J.F."/>
            <person name="Tapia R."/>
            <person name="Han C."/>
            <person name="Goodwin L."/>
            <person name="Pitluck S."/>
            <person name="Liolios K."/>
            <person name="Pagani I."/>
            <person name="Ivanova N."/>
            <person name="Huntemann M."/>
            <person name="Mavromatis K."/>
            <person name="Mikhailova N."/>
            <person name="Pati A."/>
            <person name="Chen A."/>
            <person name="Palaniappan K."/>
            <person name="Land M."/>
            <person name="Hauser L."/>
            <person name="Brambilla E.M."/>
            <person name="Rohde M."/>
            <person name="Verbarg S."/>
            <person name="Goker M."/>
            <person name="Bristow J."/>
            <person name="Eisen J.A."/>
            <person name="Markowitz V."/>
            <person name="Hugenholtz P."/>
            <person name="Kyrpides N.C."/>
            <person name="Klenk H.P."/>
            <person name="Woyke T."/>
        </authorList>
    </citation>
    <scope>NUCLEOTIDE SEQUENCE [LARGE SCALE GENOMIC DNA]</scope>
    <source>
        <strain evidence="2">ATCC 27775 / DSM 1100 / LMG 10767 / O</strain>
    </source>
</reference>
<dbReference type="RefSeq" id="WP_013767876.1">
    <property type="nucleotide sequence ID" value="NC_015510.1"/>
</dbReference>
<dbReference type="OrthoDB" id="149072at2"/>
<keyword evidence="2" id="KW-1185">Reference proteome</keyword>
<dbReference type="AlphaFoldDB" id="F4KSE3"/>